<dbReference type="InterPro" id="IPR011008">
    <property type="entry name" value="Dimeric_a/b-barrel"/>
</dbReference>
<dbReference type="Pfam" id="PF13404">
    <property type="entry name" value="HTH_AsnC-type"/>
    <property type="match status" value="1"/>
</dbReference>
<dbReference type="InterPro" id="IPR036390">
    <property type="entry name" value="WH_DNA-bd_sf"/>
</dbReference>
<dbReference type="PANTHER" id="PTHR30154:SF34">
    <property type="entry name" value="TRANSCRIPTIONAL REGULATOR AZLB"/>
    <property type="match status" value="1"/>
</dbReference>
<keyword evidence="2" id="KW-0238">DNA-binding</keyword>
<evidence type="ECO:0000313" key="5">
    <source>
        <dbReference type="EMBL" id="MBM0106016.1"/>
    </source>
</evidence>
<name>A0ABS1WYG5_9GAMM</name>
<evidence type="ECO:0000256" key="2">
    <source>
        <dbReference type="ARBA" id="ARBA00023125"/>
    </source>
</evidence>
<dbReference type="InterPro" id="IPR019887">
    <property type="entry name" value="Tscrpt_reg_AsnC/Lrp_C"/>
</dbReference>
<accession>A0ABS1WYG5</accession>
<keyword evidence="6" id="KW-1185">Reference proteome</keyword>
<dbReference type="InterPro" id="IPR019888">
    <property type="entry name" value="Tscrpt_reg_AsnC-like"/>
</dbReference>
<evidence type="ECO:0000259" key="4">
    <source>
        <dbReference type="PROSITE" id="PS50956"/>
    </source>
</evidence>
<dbReference type="SUPFAM" id="SSF46785">
    <property type="entry name" value="Winged helix' DNA-binding domain"/>
    <property type="match status" value="1"/>
</dbReference>
<dbReference type="SMART" id="SM00344">
    <property type="entry name" value="HTH_ASNC"/>
    <property type="match status" value="1"/>
</dbReference>
<keyword evidence="1" id="KW-0805">Transcription regulation</keyword>
<dbReference type="InterPro" id="IPR036388">
    <property type="entry name" value="WH-like_DNA-bd_sf"/>
</dbReference>
<dbReference type="PROSITE" id="PS50956">
    <property type="entry name" value="HTH_ASNC_2"/>
    <property type="match status" value="1"/>
</dbReference>
<gene>
    <name evidence="5" type="ORF">JM946_14885</name>
</gene>
<dbReference type="Gene3D" id="3.30.70.920">
    <property type="match status" value="1"/>
</dbReference>
<dbReference type="Gene3D" id="1.10.10.10">
    <property type="entry name" value="Winged helix-like DNA-binding domain superfamily/Winged helix DNA-binding domain"/>
    <property type="match status" value="1"/>
</dbReference>
<comment type="caution">
    <text evidence="5">The sequence shown here is derived from an EMBL/GenBank/DDBJ whole genome shotgun (WGS) entry which is preliminary data.</text>
</comment>
<proteinExistence type="predicted"/>
<reference evidence="5 6" key="1">
    <citation type="journal article" date="2021" name="Int. J. Syst. Evol. Microbiol.">
        <title>Steroidobacter gossypii sp. nov., isolated from soil of cotton cropping field.</title>
        <authorList>
            <person name="Huang R."/>
            <person name="Yang S."/>
            <person name="Zhen C."/>
            <person name="Liu W."/>
        </authorList>
    </citation>
    <scope>NUCLEOTIDE SEQUENCE [LARGE SCALE GENOMIC DNA]</scope>
    <source>
        <strain evidence="5 6">S1-65</strain>
    </source>
</reference>
<dbReference type="InterPro" id="IPR000485">
    <property type="entry name" value="AsnC-type_HTH_dom"/>
</dbReference>
<dbReference type="PANTHER" id="PTHR30154">
    <property type="entry name" value="LEUCINE-RESPONSIVE REGULATORY PROTEIN"/>
    <property type="match status" value="1"/>
</dbReference>
<dbReference type="EMBL" id="JAEVLS010000003">
    <property type="protein sequence ID" value="MBM0106016.1"/>
    <property type="molecule type" value="Genomic_DNA"/>
</dbReference>
<dbReference type="Pfam" id="PF01037">
    <property type="entry name" value="AsnC_trans_reg"/>
    <property type="match status" value="1"/>
</dbReference>
<protein>
    <submittedName>
        <fullName evidence="5">Lrp/AsnC family transcriptional regulator</fullName>
    </submittedName>
</protein>
<keyword evidence="3" id="KW-0804">Transcription</keyword>
<dbReference type="SUPFAM" id="SSF54909">
    <property type="entry name" value="Dimeric alpha+beta barrel"/>
    <property type="match status" value="1"/>
</dbReference>
<evidence type="ECO:0000256" key="1">
    <source>
        <dbReference type="ARBA" id="ARBA00023015"/>
    </source>
</evidence>
<sequence>MQSESKPITDKRVALDDLDHQLLALLRANARTATATLAKKLGVSRGTIANRIARLEASGVILGYTAQVGADAEPSGIRAWMSIAVEGDKTREVVKRLLGEPSVRSLHDTNGRWDLLAEVHAASIGELSVVLERIRKIKGIGNTETSIHLQTFRLS</sequence>
<evidence type="ECO:0000256" key="3">
    <source>
        <dbReference type="ARBA" id="ARBA00023163"/>
    </source>
</evidence>
<dbReference type="Proteomes" id="UP000661077">
    <property type="component" value="Unassembled WGS sequence"/>
</dbReference>
<dbReference type="PRINTS" id="PR00033">
    <property type="entry name" value="HTHASNC"/>
</dbReference>
<organism evidence="5 6">
    <name type="scientific">Steroidobacter gossypii</name>
    <dbReference type="NCBI Taxonomy" id="2805490"/>
    <lineage>
        <taxon>Bacteria</taxon>
        <taxon>Pseudomonadati</taxon>
        <taxon>Pseudomonadota</taxon>
        <taxon>Gammaproteobacteria</taxon>
        <taxon>Steroidobacterales</taxon>
        <taxon>Steroidobacteraceae</taxon>
        <taxon>Steroidobacter</taxon>
    </lineage>
</organism>
<feature type="domain" description="HTH asnC-type" evidence="4">
    <location>
        <begin position="15"/>
        <end position="78"/>
    </location>
</feature>
<evidence type="ECO:0000313" key="6">
    <source>
        <dbReference type="Proteomes" id="UP000661077"/>
    </source>
</evidence>